<organism evidence="4 6">
    <name type="scientific">Formosa algae</name>
    <dbReference type="NCBI Taxonomy" id="225843"/>
    <lineage>
        <taxon>Bacteria</taxon>
        <taxon>Pseudomonadati</taxon>
        <taxon>Bacteroidota</taxon>
        <taxon>Flavobacteriia</taxon>
        <taxon>Flavobacteriales</taxon>
        <taxon>Flavobacteriaceae</taxon>
        <taxon>Formosa</taxon>
    </lineage>
</organism>
<dbReference type="PANTHER" id="PTHR20858">
    <property type="entry name" value="PHOSPHOMETHYLPYRIMIDINE KINASE"/>
    <property type="match status" value="1"/>
</dbReference>
<accession>A0A9X0YLF1</accession>
<evidence type="ECO:0000313" key="4">
    <source>
        <dbReference type="EMBL" id="MBP1841200.1"/>
    </source>
</evidence>
<dbReference type="AlphaFoldDB" id="A0A9X0YLF1"/>
<evidence type="ECO:0000256" key="2">
    <source>
        <dbReference type="ARBA" id="ARBA00012135"/>
    </source>
</evidence>
<proteinExistence type="predicted"/>
<dbReference type="Gene3D" id="3.40.1190.20">
    <property type="match status" value="1"/>
</dbReference>
<dbReference type="SUPFAM" id="SSF53613">
    <property type="entry name" value="Ribokinase-like"/>
    <property type="match status" value="1"/>
</dbReference>
<dbReference type="RefSeq" id="WP_083495594.1">
    <property type="nucleotide sequence ID" value="NZ_JAGGJQ010000009.1"/>
</dbReference>
<dbReference type="Pfam" id="PF08543">
    <property type="entry name" value="Phos_pyr_kin"/>
    <property type="match status" value="1"/>
</dbReference>
<name>A0A9X0YLF1_9FLAO</name>
<evidence type="ECO:0000313" key="7">
    <source>
        <dbReference type="Proteomes" id="UP001231587"/>
    </source>
</evidence>
<dbReference type="GO" id="GO:0005829">
    <property type="term" value="C:cytosol"/>
    <property type="evidence" value="ECO:0007669"/>
    <property type="project" value="TreeGrafter"/>
</dbReference>
<dbReference type="CDD" id="cd01169">
    <property type="entry name" value="HMPP_kinase"/>
    <property type="match status" value="1"/>
</dbReference>
<dbReference type="GO" id="GO:0008902">
    <property type="term" value="F:hydroxymethylpyrimidine kinase activity"/>
    <property type="evidence" value="ECO:0007669"/>
    <property type="project" value="UniProtKB-EC"/>
</dbReference>
<dbReference type="GO" id="GO:0008972">
    <property type="term" value="F:phosphomethylpyrimidine kinase activity"/>
    <property type="evidence" value="ECO:0007669"/>
    <property type="project" value="InterPro"/>
</dbReference>
<dbReference type="GO" id="GO:0009228">
    <property type="term" value="P:thiamine biosynthetic process"/>
    <property type="evidence" value="ECO:0007669"/>
    <property type="project" value="InterPro"/>
</dbReference>
<comment type="caution">
    <text evidence="4">The sequence shown here is derived from an EMBL/GenBank/DDBJ whole genome shotgun (WGS) entry which is preliminary data.</text>
</comment>
<evidence type="ECO:0000256" key="1">
    <source>
        <dbReference type="ARBA" id="ARBA00004948"/>
    </source>
</evidence>
<keyword evidence="4" id="KW-0418">Kinase</keyword>
<gene>
    <name evidence="4" type="ORF">J2Z56_003132</name>
    <name evidence="5" type="ORF">J2Z57_002834</name>
</gene>
<dbReference type="EMBL" id="JAGGJQ010000009">
    <property type="protein sequence ID" value="MBP1841200.1"/>
    <property type="molecule type" value="Genomic_DNA"/>
</dbReference>
<reference evidence="4" key="1">
    <citation type="submission" date="2021-03" db="EMBL/GenBank/DDBJ databases">
        <title>Genomic Encyclopedia of Type Strains, Phase IV (KMG-IV): sequencing the most valuable type-strain genomes for metagenomic binning, comparative biology and taxonomic classification.</title>
        <authorList>
            <person name="Goeker M."/>
        </authorList>
    </citation>
    <scope>NUCLEOTIDE SEQUENCE</scope>
    <source>
        <strain evidence="4">DSM 15523</strain>
        <strain evidence="5 7">DSM 16476</strain>
    </source>
</reference>
<evidence type="ECO:0000313" key="6">
    <source>
        <dbReference type="Proteomes" id="UP001138672"/>
    </source>
</evidence>
<dbReference type="InterPro" id="IPR013749">
    <property type="entry name" value="PM/HMP-P_kinase-1"/>
</dbReference>
<evidence type="ECO:0000259" key="3">
    <source>
        <dbReference type="Pfam" id="PF08543"/>
    </source>
</evidence>
<evidence type="ECO:0000313" key="5">
    <source>
        <dbReference type="EMBL" id="MDQ0336380.1"/>
    </source>
</evidence>
<dbReference type="PANTHER" id="PTHR20858:SF17">
    <property type="entry name" value="HYDROXYMETHYLPYRIMIDINE_PHOSPHOMETHYLPYRIMIDINE KINASE THI20-RELATED"/>
    <property type="match status" value="1"/>
</dbReference>
<protein>
    <recommendedName>
        <fullName evidence="2">hydroxymethylpyrimidine kinase</fullName>
        <ecNumber evidence="2">2.7.1.49</ecNumber>
    </recommendedName>
</protein>
<dbReference type="Proteomes" id="UP001231587">
    <property type="component" value="Unassembled WGS sequence"/>
</dbReference>
<sequence length="260" mass="28853">MIKNNTMQPINNCILTIAGLDPSSGAGITSDIKTFEAHGLYGLSVCTAVTVQNDINFKDCVWIESHIIIKQIETLFERFSIGVVKIGIIESWSVLSKVTETVVRLNPNIKIILDPILKASSGFEFHESTDIDVFSAILEKCYFITPNYNEIQNLFPRKTISETIAFISAQTNIYLKGGHRNDKKGWDEIYHSGIVQINFKPGPHAVHDKHGSGCVLSAALASYVAKQLPLEDACKLAKQYAEYFLSSNNSLLGTHNYNNL</sequence>
<keyword evidence="4" id="KW-0808">Transferase</keyword>
<dbReference type="InterPro" id="IPR029056">
    <property type="entry name" value="Ribokinase-like"/>
</dbReference>
<dbReference type="InterPro" id="IPR004399">
    <property type="entry name" value="HMP/HMP-P_kinase_dom"/>
</dbReference>
<dbReference type="EC" id="2.7.1.49" evidence="2"/>
<dbReference type="Proteomes" id="UP001138672">
    <property type="component" value="Unassembled WGS sequence"/>
</dbReference>
<keyword evidence="7" id="KW-1185">Reference proteome</keyword>
<comment type="pathway">
    <text evidence="1">Cofactor biosynthesis; thiamine diphosphate biosynthesis.</text>
</comment>
<dbReference type="EMBL" id="JAUSUU010000009">
    <property type="protein sequence ID" value="MDQ0336380.1"/>
    <property type="molecule type" value="Genomic_DNA"/>
</dbReference>
<feature type="domain" description="Pyridoxamine kinase/Phosphomethylpyrimidine kinase" evidence="3">
    <location>
        <begin position="21"/>
        <end position="247"/>
    </location>
</feature>